<proteinExistence type="predicted"/>
<keyword evidence="4" id="KW-1185">Reference proteome</keyword>
<dbReference type="Proteomes" id="UP000054304">
    <property type="component" value="Unassembled WGS sequence"/>
</dbReference>
<dbReference type="AlphaFoldDB" id="A0A0C7NCV9"/>
<accession>A0A0C7NCV9</accession>
<dbReference type="GeneID" id="34687765"/>
<dbReference type="Pfam" id="PF01585">
    <property type="entry name" value="G-patch"/>
    <property type="match status" value="1"/>
</dbReference>
<dbReference type="PANTHER" id="PTHR21032">
    <property type="entry name" value="G PATCH DOMAIN-CONTAINING PROTEIN 11"/>
    <property type="match status" value="1"/>
</dbReference>
<dbReference type="InterPro" id="IPR000467">
    <property type="entry name" value="G_patch_dom"/>
</dbReference>
<feature type="domain" description="G-patch" evidence="2">
    <location>
        <begin position="62"/>
        <end position="93"/>
    </location>
</feature>
<protein>
    <submittedName>
        <fullName evidence="3">LALA0S10e05204g1_1</fullName>
    </submittedName>
</protein>
<dbReference type="PROSITE" id="PS50174">
    <property type="entry name" value="G_PATCH"/>
    <property type="match status" value="1"/>
</dbReference>
<dbReference type="OrthoDB" id="786951at2759"/>
<feature type="compositionally biased region" description="Basic and acidic residues" evidence="1">
    <location>
        <begin position="1"/>
        <end position="20"/>
    </location>
</feature>
<evidence type="ECO:0000259" key="2">
    <source>
        <dbReference type="PROSITE" id="PS50174"/>
    </source>
</evidence>
<dbReference type="SMART" id="SM01173">
    <property type="entry name" value="DUF4187"/>
    <property type="match status" value="1"/>
</dbReference>
<evidence type="ECO:0000313" key="4">
    <source>
        <dbReference type="Proteomes" id="UP000054304"/>
    </source>
</evidence>
<dbReference type="GO" id="GO:0000776">
    <property type="term" value="C:kinetochore"/>
    <property type="evidence" value="ECO:0007669"/>
    <property type="project" value="TreeGrafter"/>
</dbReference>
<sequence>MSSDEGRASTNKRSMDSEESKQEEEDDYMTMLLPNENAVVEPSKPKTKLRKVDSKQQEASEILPKGFAMMSKMGFNIGETLGRNTEKGLKNPIWVARRDTPIGANTLHQPLSLNRKENAADEEGYQRWIQEKRQRTTEMRTLHAMQKKAFELSGDVDVFDIKSDPRDYNCLWRRYVMELQEKLRSKEQNTELRSEDSDSAKSDDIDDELVIFEELSPVQQIRGVHVHMRTEFFYCFYCGAQFTTEEELLQKCPGPTEDDHY</sequence>
<dbReference type="GO" id="GO:0003676">
    <property type="term" value="F:nucleic acid binding"/>
    <property type="evidence" value="ECO:0007669"/>
    <property type="project" value="InterPro"/>
</dbReference>
<feature type="region of interest" description="Disordered" evidence="1">
    <location>
        <begin position="1"/>
        <end position="57"/>
    </location>
</feature>
<dbReference type="EMBL" id="LN736369">
    <property type="protein sequence ID" value="CEP64218.1"/>
    <property type="molecule type" value="Genomic_DNA"/>
</dbReference>
<dbReference type="InterPro" id="IPR025239">
    <property type="entry name" value="DUF4187"/>
</dbReference>
<dbReference type="HOGENOM" id="CLU_046724_0_0_1"/>
<dbReference type="RefSeq" id="XP_022630427.1">
    <property type="nucleotide sequence ID" value="XM_022770518.1"/>
</dbReference>
<evidence type="ECO:0000313" key="3">
    <source>
        <dbReference type="EMBL" id="CEP64218.1"/>
    </source>
</evidence>
<evidence type="ECO:0000256" key="1">
    <source>
        <dbReference type="SAM" id="MobiDB-lite"/>
    </source>
</evidence>
<reference evidence="3 4" key="1">
    <citation type="submission" date="2014-12" db="EMBL/GenBank/DDBJ databases">
        <authorList>
            <person name="Neuveglise Cecile"/>
        </authorList>
    </citation>
    <scope>NUCLEOTIDE SEQUENCE [LARGE SCALE GENOMIC DNA]</scope>
    <source>
        <strain evidence="3 4">CBS 12615</strain>
    </source>
</reference>
<name>A0A0C7NCV9_9SACH</name>
<dbReference type="PANTHER" id="PTHR21032:SF0">
    <property type="entry name" value="G PATCH DOMAIN-CONTAINING PROTEIN 11"/>
    <property type="match status" value="1"/>
</dbReference>
<dbReference type="Pfam" id="PF13821">
    <property type="entry name" value="DUF4187"/>
    <property type="match status" value="1"/>
</dbReference>
<gene>
    <name evidence="3" type="ORF">LALA0_S10e05204g</name>
</gene>
<dbReference type="InterPro" id="IPR039249">
    <property type="entry name" value="GPATCH11"/>
</dbReference>
<organism evidence="3 4">
    <name type="scientific">Lachancea lanzarotensis</name>
    <dbReference type="NCBI Taxonomy" id="1245769"/>
    <lineage>
        <taxon>Eukaryota</taxon>
        <taxon>Fungi</taxon>
        <taxon>Dikarya</taxon>
        <taxon>Ascomycota</taxon>
        <taxon>Saccharomycotina</taxon>
        <taxon>Saccharomycetes</taxon>
        <taxon>Saccharomycetales</taxon>
        <taxon>Saccharomycetaceae</taxon>
        <taxon>Lachancea</taxon>
    </lineage>
</organism>